<protein>
    <submittedName>
        <fullName evidence="1">Uncharacterized protein</fullName>
    </submittedName>
</protein>
<organism evidence="1">
    <name type="scientific">Arundo donax</name>
    <name type="common">Giant reed</name>
    <name type="synonym">Donax arundinaceus</name>
    <dbReference type="NCBI Taxonomy" id="35708"/>
    <lineage>
        <taxon>Eukaryota</taxon>
        <taxon>Viridiplantae</taxon>
        <taxon>Streptophyta</taxon>
        <taxon>Embryophyta</taxon>
        <taxon>Tracheophyta</taxon>
        <taxon>Spermatophyta</taxon>
        <taxon>Magnoliopsida</taxon>
        <taxon>Liliopsida</taxon>
        <taxon>Poales</taxon>
        <taxon>Poaceae</taxon>
        <taxon>PACMAD clade</taxon>
        <taxon>Arundinoideae</taxon>
        <taxon>Arundineae</taxon>
        <taxon>Arundo</taxon>
    </lineage>
</organism>
<reference evidence="1" key="1">
    <citation type="submission" date="2014-09" db="EMBL/GenBank/DDBJ databases">
        <authorList>
            <person name="Magalhaes I.L.F."/>
            <person name="Oliveira U."/>
            <person name="Santos F.R."/>
            <person name="Vidigal T.H.D.A."/>
            <person name="Brescovit A.D."/>
            <person name="Santos A.J."/>
        </authorList>
    </citation>
    <scope>NUCLEOTIDE SEQUENCE</scope>
    <source>
        <tissue evidence="1">Shoot tissue taken approximately 20 cm above the soil surface</tissue>
    </source>
</reference>
<dbReference type="EMBL" id="GBRH01165207">
    <property type="protein sequence ID" value="JAE32689.1"/>
    <property type="molecule type" value="Transcribed_RNA"/>
</dbReference>
<sequence>MYDKTDPDIHVECSWLSFRGTGCDSDSFHFSNRVHALFHSLDKLTIGLLCTDCTVRVLPCIINPIHVQCFGESFNSSITFSRLVIFY</sequence>
<name>A0A0A9HA57_ARUDO</name>
<dbReference type="AlphaFoldDB" id="A0A0A9HA57"/>
<evidence type="ECO:0000313" key="1">
    <source>
        <dbReference type="EMBL" id="JAE32689.1"/>
    </source>
</evidence>
<reference evidence="1" key="2">
    <citation type="journal article" date="2015" name="Data Brief">
        <title>Shoot transcriptome of the giant reed, Arundo donax.</title>
        <authorList>
            <person name="Barrero R.A."/>
            <person name="Guerrero F.D."/>
            <person name="Moolhuijzen P."/>
            <person name="Goolsby J.A."/>
            <person name="Tidwell J."/>
            <person name="Bellgard S.E."/>
            <person name="Bellgard M.I."/>
        </authorList>
    </citation>
    <scope>NUCLEOTIDE SEQUENCE</scope>
    <source>
        <tissue evidence="1">Shoot tissue taken approximately 20 cm above the soil surface</tissue>
    </source>
</reference>
<proteinExistence type="predicted"/>
<accession>A0A0A9HA57</accession>